<protein>
    <submittedName>
        <fullName evidence="2">Uncharacterized protein</fullName>
    </submittedName>
</protein>
<dbReference type="KEGG" id="drg:H9K76_00655"/>
<keyword evidence="1" id="KW-0732">Signal</keyword>
<name>A0A7G9RPC5_9BURK</name>
<feature type="chain" id="PRO_5028917339" evidence="1">
    <location>
        <begin position="25"/>
        <end position="497"/>
    </location>
</feature>
<accession>A0A7G9RPC5</accession>
<keyword evidence="3" id="KW-1185">Reference proteome</keyword>
<proteinExistence type="predicted"/>
<dbReference type="EMBL" id="CP060714">
    <property type="protein sequence ID" value="QNN57450.1"/>
    <property type="molecule type" value="Genomic_DNA"/>
</dbReference>
<dbReference type="AlphaFoldDB" id="A0A7G9RPC5"/>
<sequence length="497" mass="53400">MRKLKAAATAYLLGMAWMGSVAMAASGFTVSPGNWVVTDEVNGQPGRGMGIEVRDGTLVMAVYNYTPTGQATFHLTAGAMNGNSFSGQLMEYKGGRYFGGPALDAAETGSAGAVELQFTDATRGTIKFPGEQAKAISRFQFDGLQPTQFLRKDFLEYWFVAELDAHNKPTSAYPLIITDDAQGLRTNKGACQNAVVDGSITFSCRTGWQAPDSYADVSFQRFDRQLEGSVTRSFSAGKRRLVGVRMAAGNVGPNTRPQYDTPTTGWADPAKSYSVPQSGMWIINSENTGRPGRGLSLDLQASTLVVQVYAYEADGSPTFRIGSGSYVEGESSVPLMKVRGGRHYGGGAQSGVDAGSDGNAQIRFTSPTTGQIRLPGEQWTDMQKFSVGADAPAAESLLGQWLVWNEGEFSSYISTVLNLTRVENGRATDDAGAARCWFESTPQGTVRCQGPRDEYRFTPSYGNGTSVGQAMNDDRDQIVVWRIKDRYGVAAGALSKP</sequence>
<organism evidence="2 3">
    <name type="scientific">Diaphorobacter ruginosibacter</name>
    <dbReference type="NCBI Taxonomy" id="1715720"/>
    <lineage>
        <taxon>Bacteria</taxon>
        <taxon>Pseudomonadati</taxon>
        <taxon>Pseudomonadota</taxon>
        <taxon>Betaproteobacteria</taxon>
        <taxon>Burkholderiales</taxon>
        <taxon>Comamonadaceae</taxon>
        <taxon>Diaphorobacter</taxon>
    </lineage>
</organism>
<evidence type="ECO:0000313" key="3">
    <source>
        <dbReference type="Proteomes" id="UP000515811"/>
    </source>
</evidence>
<evidence type="ECO:0000256" key="1">
    <source>
        <dbReference type="SAM" id="SignalP"/>
    </source>
</evidence>
<feature type="signal peptide" evidence="1">
    <location>
        <begin position="1"/>
        <end position="24"/>
    </location>
</feature>
<reference evidence="2 3" key="1">
    <citation type="submission" date="2020-08" db="EMBL/GenBank/DDBJ databases">
        <title>Genome sequence of Diaphorobacter ruginosibacter DSM 27467T.</title>
        <authorList>
            <person name="Hyun D.-W."/>
            <person name="Bae J.-W."/>
        </authorList>
    </citation>
    <scope>NUCLEOTIDE SEQUENCE [LARGE SCALE GENOMIC DNA]</scope>
    <source>
        <strain evidence="2 3">DSM 27467</strain>
    </source>
</reference>
<dbReference type="Proteomes" id="UP000515811">
    <property type="component" value="Chromosome"/>
</dbReference>
<gene>
    <name evidence="2" type="ORF">H9K76_00655</name>
</gene>
<dbReference type="RefSeq" id="WP_187597703.1">
    <property type="nucleotide sequence ID" value="NZ_CP060714.1"/>
</dbReference>
<evidence type="ECO:0000313" key="2">
    <source>
        <dbReference type="EMBL" id="QNN57450.1"/>
    </source>
</evidence>